<gene>
    <name evidence="3" type="ORF">H9779_05650</name>
</gene>
<proteinExistence type="predicted"/>
<feature type="transmembrane region" description="Helical" evidence="2">
    <location>
        <begin position="380"/>
        <end position="403"/>
    </location>
</feature>
<evidence type="ECO:0000256" key="1">
    <source>
        <dbReference type="SAM" id="MobiDB-lite"/>
    </source>
</evidence>
<protein>
    <submittedName>
        <fullName evidence="3">DUF3667 domain-containing protein</fullName>
    </submittedName>
</protein>
<keyword evidence="2" id="KW-0812">Transmembrane</keyword>
<dbReference type="Proteomes" id="UP000824259">
    <property type="component" value="Unassembled WGS sequence"/>
</dbReference>
<sequence>MKPTDEKQPAETPETESDIKPEKTPTRWSVWRQRLRKQHTAMLRRIEYDRLRRIRRQTVPKYVHCKNCGTRLEGMYCHRCGQYALDTEQPFWKYIKQYFENVYQFDSKVWQTLWLLFRRPGLLTREFNAGKINSYVHPLRLFMFISALFFLAVAFFIPEADQALKSNEKQLSDLKNPMILNALKNEEMTGGGTPDRDTVVWVANARTVFEGLEALVEVQEQTGSSTLQVRLPAYLIKEEYLVAVPRDSIFWSNEDPQRPAALFKHDEVQQLHREMIYAKIIGWFSQWLPVILLLFIPLFALLLKGFFHRSRMHYMGHFVTALHLHSVQLILIFTVLLGGQWIDHTRNYALLLLLLYLLHMIFAFHRIYGESWGKTAVKALLLHGLYILVMASVLFALIIWLLLPLMQRSGW</sequence>
<organism evidence="3 4">
    <name type="scientific">Candidatus Alistipes avicola</name>
    <dbReference type="NCBI Taxonomy" id="2838432"/>
    <lineage>
        <taxon>Bacteria</taxon>
        <taxon>Pseudomonadati</taxon>
        <taxon>Bacteroidota</taxon>
        <taxon>Bacteroidia</taxon>
        <taxon>Bacteroidales</taxon>
        <taxon>Rikenellaceae</taxon>
        <taxon>Alistipes</taxon>
    </lineage>
</organism>
<comment type="caution">
    <text evidence="3">The sequence shown here is derived from an EMBL/GenBank/DDBJ whole genome shotgun (WGS) entry which is preliminary data.</text>
</comment>
<dbReference type="AlphaFoldDB" id="A0A9D2L4I4"/>
<dbReference type="Pfam" id="PF12412">
    <property type="entry name" value="DUF3667"/>
    <property type="match status" value="1"/>
</dbReference>
<name>A0A9D2L4I4_9BACT</name>
<feature type="transmembrane region" description="Helical" evidence="2">
    <location>
        <begin position="348"/>
        <end position="368"/>
    </location>
</feature>
<evidence type="ECO:0000313" key="4">
    <source>
        <dbReference type="Proteomes" id="UP000824259"/>
    </source>
</evidence>
<accession>A0A9D2L4I4</accession>
<reference evidence="3" key="1">
    <citation type="journal article" date="2021" name="PeerJ">
        <title>Extensive microbial diversity within the chicken gut microbiome revealed by metagenomics and culture.</title>
        <authorList>
            <person name="Gilroy R."/>
            <person name="Ravi A."/>
            <person name="Getino M."/>
            <person name="Pursley I."/>
            <person name="Horton D.L."/>
            <person name="Alikhan N.F."/>
            <person name="Baker D."/>
            <person name="Gharbi K."/>
            <person name="Hall N."/>
            <person name="Watson M."/>
            <person name="Adriaenssens E.M."/>
            <person name="Foster-Nyarko E."/>
            <person name="Jarju S."/>
            <person name="Secka A."/>
            <person name="Antonio M."/>
            <person name="Oren A."/>
            <person name="Chaudhuri R.R."/>
            <person name="La Ragione R."/>
            <person name="Hildebrand F."/>
            <person name="Pallen M.J."/>
        </authorList>
    </citation>
    <scope>NUCLEOTIDE SEQUENCE</scope>
    <source>
        <strain evidence="3">CHK169-11906</strain>
    </source>
</reference>
<feature type="transmembrane region" description="Helical" evidence="2">
    <location>
        <begin position="139"/>
        <end position="157"/>
    </location>
</feature>
<feature type="transmembrane region" description="Helical" evidence="2">
    <location>
        <begin position="319"/>
        <end position="342"/>
    </location>
</feature>
<dbReference type="EMBL" id="DWYR01000013">
    <property type="protein sequence ID" value="HJA99067.1"/>
    <property type="molecule type" value="Genomic_DNA"/>
</dbReference>
<dbReference type="InterPro" id="IPR022134">
    <property type="entry name" value="DUF3667"/>
</dbReference>
<keyword evidence="2" id="KW-0472">Membrane</keyword>
<feature type="transmembrane region" description="Helical" evidence="2">
    <location>
        <begin position="287"/>
        <end position="307"/>
    </location>
</feature>
<feature type="region of interest" description="Disordered" evidence="1">
    <location>
        <begin position="1"/>
        <end position="25"/>
    </location>
</feature>
<evidence type="ECO:0000313" key="3">
    <source>
        <dbReference type="EMBL" id="HJA99067.1"/>
    </source>
</evidence>
<evidence type="ECO:0000256" key="2">
    <source>
        <dbReference type="SAM" id="Phobius"/>
    </source>
</evidence>
<keyword evidence="2" id="KW-1133">Transmembrane helix</keyword>
<reference evidence="3" key="2">
    <citation type="submission" date="2021-04" db="EMBL/GenBank/DDBJ databases">
        <authorList>
            <person name="Gilroy R."/>
        </authorList>
    </citation>
    <scope>NUCLEOTIDE SEQUENCE</scope>
    <source>
        <strain evidence="3">CHK169-11906</strain>
    </source>
</reference>